<evidence type="ECO:0000256" key="3">
    <source>
        <dbReference type="ARBA" id="ARBA00012960"/>
    </source>
</evidence>
<dbReference type="GO" id="GO:0008976">
    <property type="term" value="F:polyphosphate kinase activity"/>
    <property type="evidence" value="ECO:0007669"/>
    <property type="project" value="UniProtKB-EC"/>
</dbReference>
<proteinExistence type="inferred from homology"/>
<dbReference type="FunFam" id="3.20.100.30:FF:000001">
    <property type="entry name" value="Vacuolar transporter chaperone 4"/>
    <property type="match status" value="1"/>
</dbReference>
<dbReference type="InterPro" id="IPR018966">
    <property type="entry name" value="VTC_domain"/>
</dbReference>
<dbReference type="InterPro" id="IPR003807">
    <property type="entry name" value="DUF202"/>
</dbReference>
<dbReference type="Pfam" id="PF09359">
    <property type="entry name" value="VTC"/>
    <property type="match status" value="1"/>
</dbReference>
<dbReference type="CDD" id="cd14480">
    <property type="entry name" value="SPX_VTC2_like"/>
    <property type="match status" value="1"/>
</dbReference>
<comment type="subcellular location">
    <subcellularLocation>
        <location evidence="2">Vacuole membrane</location>
        <topology evidence="2">Multi-pass membrane protein</topology>
    </subcellularLocation>
</comment>
<evidence type="ECO:0000256" key="11">
    <source>
        <dbReference type="ARBA" id="ARBA00067464"/>
    </source>
</evidence>
<evidence type="ECO:0000256" key="14">
    <source>
        <dbReference type="ARBA" id="ARBA00081313"/>
    </source>
</evidence>
<keyword evidence="19" id="KW-1185">Reference proteome</keyword>
<evidence type="ECO:0000256" key="8">
    <source>
        <dbReference type="ARBA" id="ARBA00023136"/>
    </source>
</evidence>
<sequence>MKFGQQLRESLFSDWKFYYVDYSGLKRFLYERTDKGYTADDESELVKLLDGELEKVNNFQQTKSSEMKRRIEYCEKQVQLITENTAPQEAKREQLDIIEREIDAVISEVYELAKFTRLNFTAFIKIVKKHDKNAPFILKPMFTEHMNNRPFFKENFDELLLELSRLYNIVRNGGVDVDSAKDPQSGNGQNFVRQTTKYWVHPDNVMELKLYILKFLPVLIYRTKGSSKPPNPAITSIYYDNSDLDLYLGRIEKSEGAEAIRLRWYGDMDSNEIFVERKTHHEDWTGEKSVKERFSIKEKHVNDYISGNYTLESKVERLREEGKKSEQDLQDMLTLSQEVYNSIHSKHLVPVVRSFYNRTAFQIPGDARVRISLDTELTMVREDSFDGKPRAGDNWRRTDIGVDYPFSQLPEKDVCRFPYAILEVKLQTQSGVEPPRWVLDLIDSHLVEAVPKFSKFIHGVSVLLEDHVDVLPFWFSQMDRDIRKPAIKGFGVTRTSSPRGSFVGVDNTVRQRSSRAISATPSQNSLQQYRDDIEVVVDTEPGDHSSQNEGTATQYSNVHESSGVGEPSEETALLGRSARSYDMLQRSESWLQKINPFSKHTSRFESQQQLENATSTASRANQPNKRIAVPVRVEPKVFFANERTFLSWLNFAIVLGSLALGLLNFGDKTGKIAGAAFTIIAMFVMVYALMLFQWRAERIRRREAGPYDDRIGPTILVVVLIAAVVLNFYLKIAFSF</sequence>
<evidence type="ECO:0000313" key="18">
    <source>
        <dbReference type="EMBL" id="PIA15901.1"/>
    </source>
</evidence>
<accession>A0A2G5BA68</accession>
<keyword evidence="8 16" id="KW-0472">Membrane</keyword>
<dbReference type="InterPro" id="IPR042267">
    <property type="entry name" value="VTC_sf"/>
</dbReference>
<comment type="similarity">
    <text evidence="10">Belongs to the VTC4 family.</text>
</comment>
<feature type="compositionally biased region" description="Polar residues" evidence="15">
    <location>
        <begin position="544"/>
        <end position="560"/>
    </location>
</feature>
<dbReference type="STRING" id="763665.A0A2G5BA68"/>
<evidence type="ECO:0000256" key="1">
    <source>
        <dbReference type="ARBA" id="ARBA00001936"/>
    </source>
</evidence>
<dbReference type="GO" id="GO:0033254">
    <property type="term" value="C:vacuolar transporter chaperone complex"/>
    <property type="evidence" value="ECO:0007669"/>
    <property type="project" value="TreeGrafter"/>
</dbReference>
<dbReference type="InterPro" id="IPR051572">
    <property type="entry name" value="VTC_Complex_Subunit"/>
</dbReference>
<evidence type="ECO:0000259" key="17">
    <source>
        <dbReference type="PROSITE" id="PS51382"/>
    </source>
</evidence>
<reference evidence="18 19" key="1">
    <citation type="journal article" date="2015" name="Genome Biol. Evol.">
        <title>Phylogenomic analyses indicate that early fungi evolved digesting cell walls of algal ancestors of land plants.</title>
        <authorList>
            <person name="Chang Y."/>
            <person name="Wang S."/>
            <person name="Sekimoto S."/>
            <person name="Aerts A.L."/>
            <person name="Choi C."/>
            <person name="Clum A."/>
            <person name="LaButti K.M."/>
            <person name="Lindquist E.A."/>
            <person name="Yee Ngan C."/>
            <person name="Ohm R.A."/>
            <person name="Salamov A.A."/>
            <person name="Grigoriev I.V."/>
            <person name="Spatafora J.W."/>
            <person name="Berbee M.L."/>
        </authorList>
    </citation>
    <scope>NUCLEOTIDE SEQUENCE [LARGE SCALE GENOMIC DNA]</scope>
    <source>
        <strain evidence="18 19">NRRL 1564</strain>
    </source>
</reference>
<comment type="cofactor">
    <cofactor evidence="1">
        <name>Mn(2+)</name>
        <dbReference type="ChEBI" id="CHEBI:29035"/>
    </cofactor>
</comment>
<feature type="transmembrane region" description="Helical" evidence="16">
    <location>
        <begin position="672"/>
        <end position="691"/>
    </location>
</feature>
<evidence type="ECO:0000256" key="15">
    <source>
        <dbReference type="SAM" id="MobiDB-lite"/>
    </source>
</evidence>
<dbReference type="PROSITE" id="PS51382">
    <property type="entry name" value="SPX"/>
    <property type="match status" value="1"/>
</dbReference>
<dbReference type="GO" id="GO:0000329">
    <property type="term" value="C:fungal-type vacuole membrane"/>
    <property type="evidence" value="ECO:0007669"/>
    <property type="project" value="TreeGrafter"/>
</dbReference>
<evidence type="ECO:0000256" key="13">
    <source>
        <dbReference type="ARBA" id="ARBA00080494"/>
    </source>
</evidence>
<evidence type="ECO:0000256" key="12">
    <source>
        <dbReference type="ARBA" id="ARBA00075894"/>
    </source>
</evidence>
<evidence type="ECO:0000256" key="5">
    <source>
        <dbReference type="ARBA" id="ARBA00022679"/>
    </source>
</evidence>
<dbReference type="CDD" id="cd07751">
    <property type="entry name" value="PolyPPase_VTC4_like"/>
    <property type="match status" value="1"/>
</dbReference>
<dbReference type="Proteomes" id="UP000242474">
    <property type="component" value="Unassembled WGS sequence"/>
</dbReference>
<comment type="catalytic activity">
    <reaction evidence="9">
        <text>[phosphate](n) + ATP = [phosphate](n+1) + ADP</text>
        <dbReference type="Rhea" id="RHEA:19573"/>
        <dbReference type="Rhea" id="RHEA-COMP:9859"/>
        <dbReference type="Rhea" id="RHEA-COMP:14280"/>
        <dbReference type="ChEBI" id="CHEBI:16838"/>
        <dbReference type="ChEBI" id="CHEBI:30616"/>
        <dbReference type="ChEBI" id="CHEBI:456216"/>
        <dbReference type="EC" id="2.7.4.1"/>
    </reaction>
    <physiologicalReaction direction="left-to-right" evidence="9">
        <dbReference type="Rhea" id="RHEA:19574"/>
    </physiologicalReaction>
</comment>
<evidence type="ECO:0000313" key="19">
    <source>
        <dbReference type="Proteomes" id="UP000242474"/>
    </source>
</evidence>
<evidence type="ECO:0000256" key="4">
    <source>
        <dbReference type="ARBA" id="ARBA00022554"/>
    </source>
</evidence>
<evidence type="ECO:0000256" key="7">
    <source>
        <dbReference type="ARBA" id="ARBA00022989"/>
    </source>
</evidence>
<feature type="transmembrane region" description="Helical" evidence="16">
    <location>
        <begin position="645"/>
        <end position="665"/>
    </location>
</feature>
<feature type="region of interest" description="Disordered" evidence="15">
    <location>
        <begin position="540"/>
        <end position="570"/>
    </location>
</feature>
<evidence type="ECO:0000256" key="2">
    <source>
        <dbReference type="ARBA" id="ARBA00004128"/>
    </source>
</evidence>
<gene>
    <name evidence="18" type="ORF">COEREDRAFT_81624</name>
</gene>
<dbReference type="Gene3D" id="3.20.100.30">
    <property type="entry name" value="VTC, catalytic tunnel domain"/>
    <property type="match status" value="1"/>
</dbReference>
<keyword evidence="5" id="KW-0808">Transferase</keyword>
<dbReference type="EC" id="2.7.4.1" evidence="3"/>
<keyword evidence="4" id="KW-0926">Vacuole</keyword>
<dbReference type="Pfam" id="PF02656">
    <property type="entry name" value="DUF202"/>
    <property type="match status" value="1"/>
</dbReference>
<dbReference type="PANTHER" id="PTHR46140">
    <property type="entry name" value="VACUOLAR TRANSPORTER CHAPERONE 1-RELATED"/>
    <property type="match status" value="1"/>
</dbReference>
<dbReference type="EMBL" id="KZ303503">
    <property type="protein sequence ID" value="PIA15901.1"/>
    <property type="molecule type" value="Genomic_DNA"/>
</dbReference>
<feature type="domain" description="SPX" evidence="17">
    <location>
        <begin position="1"/>
        <end position="144"/>
    </location>
</feature>
<dbReference type="AlphaFoldDB" id="A0A2G5BA68"/>
<keyword evidence="6 16" id="KW-0812">Transmembrane</keyword>
<feature type="region of interest" description="Disordered" evidence="15">
    <location>
        <begin position="602"/>
        <end position="621"/>
    </location>
</feature>
<name>A0A2G5BA68_COERN</name>
<evidence type="ECO:0000256" key="16">
    <source>
        <dbReference type="SAM" id="Phobius"/>
    </source>
</evidence>
<evidence type="ECO:0000256" key="9">
    <source>
        <dbReference type="ARBA" id="ARBA00050204"/>
    </source>
</evidence>
<evidence type="ECO:0000256" key="10">
    <source>
        <dbReference type="ARBA" id="ARBA00061390"/>
    </source>
</evidence>
<dbReference type="InterPro" id="IPR004331">
    <property type="entry name" value="SPX_dom"/>
</dbReference>
<feature type="transmembrane region" description="Helical" evidence="16">
    <location>
        <begin position="711"/>
        <end position="730"/>
    </location>
</feature>
<dbReference type="GO" id="GO:0006799">
    <property type="term" value="P:polyphosphate biosynthetic process"/>
    <property type="evidence" value="ECO:0007669"/>
    <property type="project" value="UniProtKB-ARBA"/>
</dbReference>
<feature type="compositionally biased region" description="Polar residues" evidence="15">
    <location>
        <begin position="604"/>
        <end position="621"/>
    </location>
</feature>
<dbReference type="OrthoDB" id="6493944at2759"/>
<organism evidence="18 19">
    <name type="scientific">Coemansia reversa (strain ATCC 12441 / NRRL 1564)</name>
    <dbReference type="NCBI Taxonomy" id="763665"/>
    <lineage>
        <taxon>Eukaryota</taxon>
        <taxon>Fungi</taxon>
        <taxon>Fungi incertae sedis</taxon>
        <taxon>Zoopagomycota</taxon>
        <taxon>Kickxellomycotina</taxon>
        <taxon>Kickxellomycetes</taxon>
        <taxon>Kickxellales</taxon>
        <taxon>Kickxellaceae</taxon>
        <taxon>Coemansia</taxon>
    </lineage>
</organism>
<dbReference type="PANTHER" id="PTHR46140:SF1">
    <property type="entry name" value="VACUOLAR TRANSPORTER CHAPERONE COMPLEX SUBUNIT 4-RELATED"/>
    <property type="match status" value="1"/>
</dbReference>
<keyword evidence="7 16" id="KW-1133">Transmembrane helix</keyword>
<evidence type="ECO:0000256" key="6">
    <source>
        <dbReference type="ARBA" id="ARBA00022692"/>
    </source>
</evidence>
<protein>
    <recommendedName>
        <fullName evidence="11">Vacuolar transporter chaperone complex subunit 4</fullName>
        <ecNumber evidence="3">2.7.4.1</ecNumber>
    </recommendedName>
    <alternativeName>
        <fullName evidence="13">Polyphosphate kinase</fullName>
    </alternativeName>
    <alternativeName>
        <fullName evidence="12">SPX-dependent polyphosphate polymerase VTC subunit 4</fullName>
    </alternativeName>
    <alternativeName>
        <fullName evidence="14">Vacuolar membrane polyphosphate polymerase catalytic subunit</fullName>
    </alternativeName>
</protein>